<dbReference type="InterPro" id="IPR050456">
    <property type="entry name" value="DeoC/FbaB_aldolase"/>
</dbReference>
<organism evidence="2 3">
    <name type="scientific">Microlunatus phosphovorus (strain ATCC 700054 / DSM 10555 / JCM 9379 / NBRC 101784 / NCIMB 13414 / VKM Ac-1990 / NM-1)</name>
    <dbReference type="NCBI Taxonomy" id="1032480"/>
    <lineage>
        <taxon>Bacteria</taxon>
        <taxon>Bacillati</taxon>
        <taxon>Actinomycetota</taxon>
        <taxon>Actinomycetes</taxon>
        <taxon>Propionibacteriales</taxon>
        <taxon>Propionibacteriaceae</taxon>
        <taxon>Microlunatus</taxon>
    </lineage>
</organism>
<dbReference type="NCBIfam" id="NF005556">
    <property type="entry name" value="PRK07226.1"/>
    <property type="match status" value="1"/>
</dbReference>
<dbReference type="OrthoDB" id="9771504at2"/>
<name>F5XI49_MICPN</name>
<dbReference type="SUPFAM" id="SSF51569">
    <property type="entry name" value="Aldolase"/>
    <property type="match status" value="1"/>
</dbReference>
<dbReference type="InterPro" id="IPR041720">
    <property type="entry name" value="FbaB-like"/>
</dbReference>
<dbReference type="Gene3D" id="3.20.20.70">
    <property type="entry name" value="Aldolase class I"/>
    <property type="match status" value="1"/>
</dbReference>
<dbReference type="SMART" id="SM01133">
    <property type="entry name" value="DeoC"/>
    <property type="match status" value="1"/>
</dbReference>
<dbReference type="PANTHER" id="PTHR47916:SF1">
    <property type="entry name" value="3-HYDROXY-5-PHOSPHONOOXYPENTANE-2,4-DIONE THIOLASE"/>
    <property type="match status" value="1"/>
</dbReference>
<dbReference type="eggNOG" id="COG1830">
    <property type="taxonomic scope" value="Bacteria"/>
</dbReference>
<dbReference type="PIRSF" id="PIRSF038992">
    <property type="entry name" value="Aldolase_Ia"/>
    <property type="match status" value="1"/>
</dbReference>
<dbReference type="RefSeq" id="WP_013863587.1">
    <property type="nucleotide sequence ID" value="NC_015635.1"/>
</dbReference>
<sequence length="282" mass="28931">MTTRETSSLGKQIRLNRLFNASSGRSFIVPMDHSVAIGPLGPAGHTDAVVAELGGSGVNAVVLHKGRVRTVAPRRFTELALVVHLSASTDFAPDTTAKVLVGEVAEALRIGADAVSVHINVGSPTEARQLADLAHVAAECDRLGMPLLAMMYARGPAFEPSGTFAGQGGSTAVLSHLAAVATDLGADLVKLPWAGSVAAMREVVASSPLPVYVAGGEPKGSLADVAAFTSAVLDSGVAGLTFGRTVFAAPSPRAAARSIARLVHQPPTHLVAVESERPQWTA</sequence>
<accession>F5XI49</accession>
<dbReference type="Pfam" id="PF01791">
    <property type="entry name" value="DeoC"/>
    <property type="match status" value="1"/>
</dbReference>
<dbReference type="EMBL" id="AP012204">
    <property type="protein sequence ID" value="BAK35718.1"/>
    <property type="molecule type" value="Genomic_DNA"/>
</dbReference>
<dbReference type="InterPro" id="IPR002915">
    <property type="entry name" value="DeoC/FbaB/LacD_aldolase"/>
</dbReference>
<evidence type="ECO:0000313" key="2">
    <source>
        <dbReference type="EMBL" id="BAK35718.1"/>
    </source>
</evidence>
<dbReference type="GO" id="GO:0004332">
    <property type="term" value="F:fructose-bisphosphate aldolase activity"/>
    <property type="evidence" value="ECO:0007669"/>
    <property type="project" value="InterPro"/>
</dbReference>
<reference evidence="2 3" key="1">
    <citation type="submission" date="2011-05" db="EMBL/GenBank/DDBJ databases">
        <title>Whole genome sequence of Microlunatus phosphovorus NM-1.</title>
        <authorList>
            <person name="Hosoyama A."/>
            <person name="Sasaki K."/>
            <person name="Harada T."/>
            <person name="Igarashi R."/>
            <person name="Kawakoshi A."/>
            <person name="Sasagawa M."/>
            <person name="Fukada J."/>
            <person name="Nakamura S."/>
            <person name="Katano Y."/>
            <person name="Hanada S."/>
            <person name="Kamagata Y."/>
            <person name="Nakamura N."/>
            <person name="Yamazaki S."/>
            <person name="Fujita N."/>
        </authorList>
    </citation>
    <scope>NUCLEOTIDE SEQUENCE [LARGE SCALE GENOMIC DNA]</scope>
    <source>
        <strain evidence="3">ATCC 700054 / DSM 10555 / JCM 9379 / NBRC 101784 / NCIMB 13414 / VKM Ac-1990 / NM-1</strain>
    </source>
</reference>
<proteinExistence type="predicted"/>
<dbReference type="KEGG" id="mph:MLP_27040"/>
<evidence type="ECO:0000313" key="3">
    <source>
        <dbReference type="Proteomes" id="UP000007947"/>
    </source>
</evidence>
<dbReference type="STRING" id="1032480.MLP_27040"/>
<feature type="active site" description="Schiff-base intermediate with dihydroxyacetone-P" evidence="1">
    <location>
        <position position="190"/>
    </location>
</feature>
<dbReference type="PANTHER" id="PTHR47916">
    <property type="entry name" value="FRUCTOSE-BISPHOSPHATE ALDOLASE CLASS 1"/>
    <property type="match status" value="1"/>
</dbReference>
<dbReference type="AlphaFoldDB" id="F5XI49"/>
<evidence type="ECO:0000256" key="1">
    <source>
        <dbReference type="PIRSR" id="PIRSR038992-1"/>
    </source>
</evidence>
<protein>
    <submittedName>
        <fullName evidence="2">Transaldolase</fullName>
    </submittedName>
</protein>
<gene>
    <name evidence="2" type="ordered locus">MLP_27040</name>
</gene>
<dbReference type="InterPro" id="IPR013785">
    <property type="entry name" value="Aldolase_TIM"/>
</dbReference>
<keyword evidence="3" id="KW-1185">Reference proteome</keyword>
<dbReference type="HOGENOM" id="CLU_057069_2_0_11"/>
<dbReference type="Proteomes" id="UP000007947">
    <property type="component" value="Chromosome"/>
</dbReference>
<feature type="active site" description="Proton donor" evidence="1">
    <location>
        <position position="152"/>
    </location>
</feature>